<accession>A0A1I7GKJ4</accession>
<dbReference type="STRING" id="1224947.SAMN05216480_10530"/>
<gene>
    <name evidence="1" type="ORF">SAMN05216480_10530</name>
</gene>
<reference evidence="1 2" key="1">
    <citation type="submission" date="2016-10" db="EMBL/GenBank/DDBJ databases">
        <authorList>
            <person name="de Groot N.N."/>
        </authorList>
    </citation>
    <scope>NUCLEOTIDE SEQUENCE [LARGE SCALE GENOMIC DNA]</scope>
    <source>
        <strain evidence="1 2">CGMCC 1.12333</strain>
    </source>
</reference>
<evidence type="ECO:0000313" key="2">
    <source>
        <dbReference type="Proteomes" id="UP000199138"/>
    </source>
</evidence>
<dbReference type="Proteomes" id="UP000199138">
    <property type="component" value="Unassembled WGS sequence"/>
</dbReference>
<dbReference type="EMBL" id="FPBK01000005">
    <property type="protein sequence ID" value="SFU48948.1"/>
    <property type="molecule type" value="Genomic_DNA"/>
</dbReference>
<dbReference type="AlphaFoldDB" id="A0A1I7GKJ4"/>
<evidence type="ECO:0000313" key="1">
    <source>
        <dbReference type="EMBL" id="SFU48948.1"/>
    </source>
</evidence>
<protein>
    <submittedName>
        <fullName evidence="1">Uncharacterized protein</fullName>
    </submittedName>
</protein>
<name>A0A1I7GKJ4_9FLAO</name>
<proteinExistence type="predicted"/>
<sequence>MTYMRQRVRKPAGSSPAAAAPKESDIVILAAEDTLLYPPRDGNGINLMGNFGIKSGASMHKIYHTKSFLSAPFESDGEEDGITITQSIEVRIPGNKLEQKEFLQGWLGVNCYVFHKSCKDDFWEVIGTPCAPVQIMPTKQDNNDGRFFTVNFQQFAKSELLPANYSGAIIEADPTAIADAAAVAVDGETSLQYKLPSLDVTAAVSFDSLSNLDQGQFITIYGAGGADPATISSGDAGAATVVLKSGTQWTGLEEAAIEFQYFDAGATKYLIEVSRS</sequence>
<organism evidence="1 2">
    <name type="scientific">Pustulibacterium marinum</name>
    <dbReference type="NCBI Taxonomy" id="1224947"/>
    <lineage>
        <taxon>Bacteria</taxon>
        <taxon>Pseudomonadati</taxon>
        <taxon>Bacteroidota</taxon>
        <taxon>Flavobacteriia</taxon>
        <taxon>Flavobacteriales</taxon>
        <taxon>Flavobacteriaceae</taxon>
        <taxon>Pustulibacterium</taxon>
    </lineage>
</organism>
<keyword evidence="2" id="KW-1185">Reference proteome</keyword>